<evidence type="ECO:0000313" key="5">
    <source>
        <dbReference type="Proteomes" id="UP001278995"/>
    </source>
</evidence>
<dbReference type="PIRSF" id="PIRSF037663">
    <property type="entry name" value="Acetyltransf_GNAT_prd"/>
    <property type="match status" value="1"/>
</dbReference>
<dbReference type="GO" id="GO:0008080">
    <property type="term" value="F:N-acetyltransferase activity"/>
    <property type="evidence" value="ECO:0007669"/>
    <property type="project" value="TreeGrafter"/>
</dbReference>
<dbReference type="CDD" id="cd04301">
    <property type="entry name" value="NAT_SF"/>
    <property type="match status" value="1"/>
</dbReference>
<dbReference type="InterPro" id="IPR016181">
    <property type="entry name" value="Acyl_CoA_acyltransferase"/>
</dbReference>
<dbReference type="Pfam" id="PF00583">
    <property type="entry name" value="Acetyltransf_1"/>
    <property type="match status" value="1"/>
</dbReference>
<protein>
    <submittedName>
        <fullName evidence="4">GNAT family N-acetyltransferase</fullName>
    </submittedName>
</protein>
<dbReference type="PANTHER" id="PTHR10545:SF42">
    <property type="entry name" value="ACETYLTRANSFERASE"/>
    <property type="match status" value="1"/>
</dbReference>
<dbReference type="InterPro" id="IPR000182">
    <property type="entry name" value="GNAT_dom"/>
</dbReference>
<dbReference type="InterPro" id="IPR017255">
    <property type="entry name" value="AcTrfase_GNAT_prd"/>
</dbReference>
<dbReference type="PROSITE" id="PS51186">
    <property type="entry name" value="GNAT"/>
    <property type="match status" value="1"/>
</dbReference>
<keyword evidence="1" id="KW-0808">Transferase</keyword>
<organism evidence="4 5">
    <name type="scientific">Acinetobacter faecalis</name>
    <dbReference type="NCBI Taxonomy" id="2665161"/>
    <lineage>
        <taxon>Bacteria</taxon>
        <taxon>Pseudomonadati</taxon>
        <taxon>Pseudomonadota</taxon>
        <taxon>Gammaproteobacteria</taxon>
        <taxon>Moraxellales</taxon>
        <taxon>Moraxellaceae</taxon>
        <taxon>Acinetobacter</taxon>
    </lineage>
</organism>
<dbReference type="InterPro" id="IPR051016">
    <property type="entry name" value="Diverse_Substrate_AcTransf"/>
</dbReference>
<dbReference type="Proteomes" id="UP001278995">
    <property type="component" value="Unassembled WGS sequence"/>
</dbReference>
<feature type="domain" description="N-acetyltransferase" evidence="3">
    <location>
        <begin position="1"/>
        <end position="145"/>
    </location>
</feature>
<dbReference type="Gene3D" id="3.40.630.30">
    <property type="match status" value="1"/>
</dbReference>
<evidence type="ECO:0000313" key="4">
    <source>
        <dbReference type="EMBL" id="MDY6486502.1"/>
    </source>
</evidence>
<dbReference type="AlphaFoldDB" id="A0AB35UYX0"/>
<dbReference type="SUPFAM" id="SSF55729">
    <property type="entry name" value="Acyl-CoA N-acyltransferases (Nat)"/>
    <property type="match status" value="1"/>
</dbReference>
<dbReference type="PANTHER" id="PTHR10545">
    <property type="entry name" value="DIAMINE N-ACETYLTRANSFERASE"/>
    <property type="match status" value="1"/>
</dbReference>
<evidence type="ECO:0000256" key="1">
    <source>
        <dbReference type="ARBA" id="ARBA00022679"/>
    </source>
</evidence>
<dbReference type="EMBL" id="JAXHPL010000017">
    <property type="protein sequence ID" value="MDY6486502.1"/>
    <property type="molecule type" value="Genomic_DNA"/>
</dbReference>
<gene>
    <name evidence="4" type="ORF">SKM51_04720</name>
</gene>
<comment type="caution">
    <text evidence="4">The sequence shown here is derived from an EMBL/GenBank/DDBJ whole genome shotgun (WGS) entry which is preliminary data.</text>
</comment>
<evidence type="ECO:0000259" key="3">
    <source>
        <dbReference type="PROSITE" id="PS51186"/>
    </source>
</evidence>
<evidence type="ECO:0000256" key="2">
    <source>
        <dbReference type="ARBA" id="ARBA00023315"/>
    </source>
</evidence>
<proteinExistence type="predicted"/>
<name>A0AB35UYX0_9GAMM</name>
<reference evidence="4 5" key="1">
    <citation type="submission" date="2023-11" db="EMBL/GenBank/DDBJ databases">
        <title>The common occurrence of Acinetobacte faecalis in cattle feces and its emended description.</title>
        <authorList>
            <person name="Kyselkova M."/>
            <person name="Xanthopoulou K."/>
            <person name="Shestivska V."/>
            <person name="Spanelova P."/>
            <person name="Maixnerova M."/>
            <person name="Higgins P.G."/>
            <person name="Nemec A."/>
        </authorList>
    </citation>
    <scope>NUCLEOTIDE SEQUENCE [LARGE SCALE GENOMIC DNA]</scope>
    <source>
        <strain evidence="4 5">ANC 7483</strain>
    </source>
</reference>
<dbReference type="RefSeq" id="WP_321099397.1">
    <property type="nucleotide sequence ID" value="NZ_JAXHPL010000017.1"/>
</dbReference>
<accession>A0AB35UYX0</accession>
<keyword evidence="2" id="KW-0012">Acyltransferase</keyword>
<sequence length="145" mass="17287">MGLRGIEQKDFMQWNTLWKLYQEFYQVSLKEELSTLTFERFLNKSEPMECFVFEDGEKIVGFVHFIFHRSTWSERDSCYLQDLFVSPNCRSKDIGKQLIEAVYAEAENKKCAKVYWLTHESNSTARVLYDHVAENVGFIQYRKNL</sequence>